<dbReference type="InterPro" id="IPR036237">
    <property type="entry name" value="Xyl_isomerase-like_sf"/>
</dbReference>
<evidence type="ECO:0000259" key="1">
    <source>
        <dbReference type="Pfam" id="PF01261"/>
    </source>
</evidence>
<dbReference type="GO" id="GO:0016853">
    <property type="term" value="F:isomerase activity"/>
    <property type="evidence" value="ECO:0007669"/>
    <property type="project" value="UniProtKB-KW"/>
</dbReference>
<evidence type="ECO:0000313" key="2">
    <source>
        <dbReference type="EMBL" id="MCP2166809.1"/>
    </source>
</evidence>
<accession>A0AAE3GG98</accession>
<sequence>MDVSGAGAREIGLDHLTLVDVSPPELVAVADAVGFDSVGLRVHPARAGEQRWPVRTGSPMLLDTTARLRDSRVRVHSVEVLPLAAHTRVADCESVLATGARLGARFVGTFAEDPDTDRLADTFAALTERARDYGLRALLEPMTQSSVSTVGHAQRVVARSAGGGVLLDALHLVRGGSWAAGHVLDRALVGYVQLSDGRLDGPGELDVRLPLPRRQPIPSTEVGVESVAARLLPGEGELPLAELLAAVPADTLVSVEAPAVRRVALVGAVNYARWARRAVDAVLTAPARTWDRSRT</sequence>
<dbReference type="Gene3D" id="3.20.20.150">
    <property type="entry name" value="Divalent-metal-dependent TIM barrel enzymes"/>
    <property type="match status" value="1"/>
</dbReference>
<protein>
    <submittedName>
        <fullName evidence="2">Sugar phosphate isomerase/epimerase</fullName>
    </submittedName>
</protein>
<dbReference type="PANTHER" id="PTHR12110">
    <property type="entry name" value="HYDROXYPYRUVATE ISOMERASE"/>
    <property type="match status" value="1"/>
</dbReference>
<dbReference type="SUPFAM" id="SSF51658">
    <property type="entry name" value="Xylose isomerase-like"/>
    <property type="match status" value="1"/>
</dbReference>
<reference evidence="2" key="1">
    <citation type="submission" date="2022-06" db="EMBL/GenBank/DDBJ databases">
        <title>Genomic Encyclopedia of Archaeal and Bacterial Type Strains, Phase II (KMG-II): from individual species to whole genera.</title>
        <authorList>
            <person name="Goeker M."/>
        </authorList>
    </citation>
    <scope>NUCLEOTIDE SEQUENCE</scope>
    <source>
        <strain evidence="2">DSM 43935</strain>
    </source>
</reference>
<organism evidence="2 3">
    <name type="scientific">Goodfellowiella coeruleoviolacea</name>
    <dbReference type="NCBI Taxonomy" id="334858"/>
    <lineage>
        <taxon>Bacteria</taxon>
        <taxon>Bacillati</taxon>
        <taxon>Actinomycetota</taxon>
        <taxon>Actinomycetes</taxon>
        <taxon>Pseudonocardiales</taxon>
        <taxon>Pseudonocardiaceae</taxon>
        <taxon>Goodfellowiella</taxon>
    </lineage>
</organism>
<feature type="domain" description="Xylose isomerase-like TIM barrel" evidence="1">
    <location>
        <begin position="28"/>
        <end position="260"/>
    </location>
</feature>
<keyword evidence="3" id="KW-1185">Reference proteome</keyword>
<dbReference type="Pfam" id="PF01261">
    <property type="entry name" value="AP_endonuc_2"/>
    <property type="match status" value="1"/>
</dbReference>
<keyword evidence="2" id="KW-0413">Isomerase</keyword>
<dbReference type="AlphaFoldDB" id="A0AAE3GG98"/>
<dbReference type="InterPro" id="IPR013022">
    <property type="entry name" value="Xyl_isomerase-like_TIM-brl"/>
</dbReference>
<dbReference type="PANTHER" id="PTHR12110:SF48">
    <property type="entry name" value="BLL3656 PROTEIN"/>
    <property type="match status" value="1"/>
</dbReference>
<name>A0AAE3GG98_9PSEU</name>
<dbReference type="InterPro" id="IPR050312">
    <property type="entry name" value="IolE/XylAMocC-like"/>
</dbReference>
<evidence type="ECO:0000313" key="3">
    <source>
        <dbReference type="Proteomes" id="UP001206128"/>
    </source>
</evidence>
<proteinExistence type="predicted"/>
<dbReference type="EMBL" id="JAMTCK010000008">
    <property type="protein sequence ID" value="MCP2166809.1"/>
    <property type="molecule type" value="Genomic_DNA"/>
</dbReference>
<gene>
    <name evidence="2" type="ORF">LX83_003681</name>
</gene>
<dbReference type="Proteomes" id="UP001206128">
    <property type="component" value="Unassembled WGS sequence"/>
</dbReference>
<comment type="caution">
    <text evidence="2">The sequence shown here is derived from an EMBL/GenBank/DDBJ whole genome shotgun (WGS) entry which is preliminary data.</text>
</comment>